<evidence type="ECO:0000313" key="4">
    <source>
        <dbReference type="Proteomes" id="UP000472267"/>
    </source>
</evidence>
<dbReference type="AlphaFoldDB" id="A0A672G2P4"/>
<dbReference type="InterPro" id="IPR036179">
    <property type="entry name" value="Ig-like_dom_sf"/>
</dbReference>
<sequence length="192" mass="20008">MPPSLLLLPGPDVLEGGHVTLSCQSDGAPPPTLVLRREGAELQRAGPAPSSSSSVLTFNLSSAALEDSAHYSCEAANQHGSKMAAVTLRVKAPPRNTRVLVLPSAVVPLGHNVTVWCRSAGWPPPALTLTRLADGARLPRPPGGDVDGGFLLVDVRPEDGGRYRVNASNELGSEVTHFRITVTGNANANAND</sequence>
<dbReference type="InterPro" id="IPR003598">
    <property type="entry name" value="Ig_sub2"/>
</dbReference>
<reference evidence="3" key="2">
    <citation type="submission" date="2025-09" db="UniProtKB">
        <authorList>
            <consortium name="Ensembl"/>
        </authorList>
    </citation>
    <scope>IDENTIFICATION</scope>
</reference>
<keyword evidence="1" id="KW-0393">Immunoglobulin domain</keyword>
<name>A0A672G2P4_SALFA</name>
<dbReference type="InterPro" id="IPR013783">
    <property type="entry name" value="Ig-like_fold"/>
</dbReference>
<dbReference type="PANTHER" id="PTHR10075:SF14">
    <property type="entry name" value="CELL ADHESION MOLECULE DSCAM2-RELATED"/>
    <property type="match status" value="1"/>
</dbReference>
<dbReference type="SMART" id="SM00409">
    <property type="entry name" value="IG"/>
    <property type="match status" value="2"/>
</dbReference>
<proteinExistence type="predicted"/>
<dbReference type="OMA" id="RYECEAT"/>
<dbReference type="Pfam" id="PF13927">
    <property type="entry name" value="Ig_3"/>
    <property type="match status" value="1"/>
</dbReference>
<dbReference type="InterPro" id="IPR003599">
    <property type="entry name" value="Ig_sub"/>
</dbReference>
<keyword evidence="4" id="KW-1185">Reference proteome</keyword>
<evidence type="ECO:0000313" key="3">
    <source>
        <dbReference type="Ensembl" id="ENSSFAP00005012457.1"/>
    </source>
</evidence>
<feature type="domain" description="Ig-like" evidence="2">
    <location>
        <begin position="94"/>
        <end position="183"/>
    </location>
</feature>
<dbReference type="InParanoid" id="A0A672G2P4"/>
<dbReference type="SMART" id="SM00408">
    <property type="entry name" value="IGc2"/>
    <property type="match status" value="2"/>
</dbReference>
<reference evidence="3" key="1">
    <citation type="submission" date="2025-08" db="UniProtKB">
        <authorList>
            <consortium name="Ensembl"/>
        </authorList>
    </citation>
    <scope>IDENTIFICATION</scope>
</reference>
<dbReference type="Ensembl" id="ENSSFAT00005013006.1">
    <property type="protein sequence ID" value="ENSSFAP00005012457.1"/>
    <property type="gene ID" value="ENSSFAG00005006888.1"/>
</dbReference>
<dbReference type="Proteomes" id="UP000472267">
    <property type="component" value="Unassembled WGS sequence"/>
</dbReference>
<dbReference type="Gene3D" id="2.60.40.10">
    <property type="entry name" value="Immunoglobulins"/>
    <property type="match status" value="2"/>
</dbReference>
<dbReference type="SUPFAM" id="SSF48726">
    <property type="entry name" value="Immunoglobulin"/>
    <property type="match status" value="2"/>
</dbReference>
<protein>
    <recommendedName>
        <fullName evidence="2">Ig-like domain-containing protein</fullName>
    </recommendedName>
</protein>
<accession>A0A672G2P4</accession>
<dbReference type="CDD" id="cd00096">
    <property type="entry name" value="Ig"/>
    <property type="match status" value="1"/>
</dbReference>
<gene>
    <name evidence="3" type="primary">vcam1b</name>
</gene>
<feature type="domain" description="Ig-like" evidence="2">
    <location>
        <begin position="3"/>
        <end position="89"/>
    </location>
</feature>
<dbReference type="InterPro" id="IPR007110">
    <property type="entry name" value="Ig-like_dom"/>
</dbReference>
<organism evidence="3 4">
    <name type="scientific">Salarias fasciatus</name>
    <name type="common">Jewelled blenny</name>
    <name type="synonym">Blennius fasciatus</name>
    <dbReference type="NCBI Taxonomy" id="181472"/>
    <lineage>
        <taxon>Eukaryota</taxon>
        <taxon>Metazoa</taxon>
        <taxon>Chordata</taxon>
        <taxon>Craniata</taxon>
        <taxon>Vertebrata</taxon>
        <taxon>Euteleostomi</taxon>
        <taxon>Actinopterygii</taxon>
        <taxon>Neopterygii</taxon>
        <taxon>Teleostei</taxon>
        <taxon>Neoteleostei</taxon>
        <taxon>Acanthomorphata</taxon>
        <taxon>Ovalentaria</taxon>
        <taxon>Blenniimorphae</taxon>
        <taxon>Blenniiformes</taxon>
        <taxon>Blennioidei</taxon>
        <taxon>Blenniidae</taxon>
        <taxon>Salariinae</taxon>
        <taxon>Salarias</taxon>
    </lineage>
</organism>
<evidence type="ECO:0000256" key="1">
    <source>
        <dbReference type="ARBA" id="ARBA00023319"/>
    </source>
</evidence>
<dbReference type="PROSITE" id="PS50835">
    <property type="entry name" value="IG_LIKE"/>
    <property type="match status" value="2"/>
</dbReference>
<dbReference type="PANTHER" id="PTHR10075">
    <property type="entry name" value="BASIGIN RELATED"/>
    <property type="match status" value="1"/>
</dbReference>
<evidence type="ECO:0000259" key="2">
    <source>
        <dbReference type="PROSITE" id="PS50835"/>
    </source>
</evidence>